<comment type="caution">
    <text evidence="2">The sequence shown here is derived from an EMBL/GenBank/DDBJ whole genome shotgun (WGS) entry which is preliminary data.</text>
</comment>
<organism evidence="2 3">
    <name type="scientific">Symbiodinium pilosum</name>
    <name type="common">Dinoflagellate</name>
    <dbReference type="NCBI Taxonomy" id="2952"/>
    <lineage>
        <taxon>Eukaryota</taxon>
        <taxon>Sar</taxon>
        <taxon>Alveolata</taxon>
        <taxon>Dinophyceae</taxon>
        <taxon>Suessiales</taxon>
        <taxon>Symbiodiniaceae</taxon>
        <taxon>Symbiodinium</taxon>
    </lineage>
</organism>
<dbReference type="OrthoDB" id="447111at2759"/>
<evidence type="ECO:0000313" key="2">
    <source>
        <dbReference type="EMBL" id="CAE7172274.1"/>
    </source>
</evidence>
<dbReference type="Proteomes" id="UP000649617">
    <property type="component" value="Unassembled WGS sequence"/>
</dbReference>
<sequence length="359" mass="39800">MLEEMRECLPTQPDGNQKLDRMHTFRDFCNSKGNYKCGVSHMPLKPKPIQEMVDKSVPAATVSRRQSSRLPQQRSHSRWGVCHACGGRETAEIVATGSTTEVRGDAASYYVPAPPVPPPKHAPPVPPPKQAAVEALRPPPKKAWQSRPINRGCGKGIFLLCRALNGAEIIVLAELSEVWGDLDDLRPIKGNADQHQFPDISSGPQSKKEKQKTAAKNLTGENFTKAPPQAVQKFGQAQRAAPTFALQDFTEFHVHLKNLSAKRYGKDLMKPSKKGRSAKIFSGKAPDLRMLATSGHRTRHVLPGCLASAADRILQRVPREKRDDGSRRERDPEGEEDRDTKIITQTQVKIDPQVRRAES</sequence>
<evidence type="ECO:0000313" key="3">
    <source>
        <dbReference type="Proteomes" id="UP000649617"/>
    </source>
</evidence>
<dbReference type="AlphaFoldDB" id="A0A812IU82"/>
<name>A0A812IU82_SYMPI</name>
<evidence type="ECO:0000256" key="1">
    <source>
        <dbReference type="SAM" id="MobiDB-lite"/>
    </source>
</evidence>
<gene>
    <name evidence="2" type="ORF">SPIL2461_LOCUS771</name>
</gene>
<protein>
    <submittedName>
        <fullName evidence="2">Uncharacterized protein</fullName>
    </submittedName>
</protein>
<accession>A0A812IU82</accession>
<feature type="region of interest" description="Disordered" evidence="1">
    <location>
        <begin position="313"/>
        <end position="359"/>
    </location>
</feature>
<proteinExistence type="predicted"/>
<reference evidence="2" key="1">
    <citation type="submission" date="2021-02" db="EMBL/GenBank/DDBJ databases">
        <authorList>
            <person name="Dougan E. K."/>
            <person name="Rhodes N."/>
            <person name="Thang M."/>
            <person name="Chan C."/>
        </authorList>
    </citation>
    <scope>NUCLEOTIDE SEQUENCE</scope>
</reference>
<feature type="region of interest" description="Disordered" evidence="1">
    <location>
        <begin position="190"/>
        <end position="226"/>
    </location>
</feature>
<dbReference type="EMBL" id="CAJNIZ010000672">
    <property type="protein sequence ID" value="CAE7172274.1"/>
    <property type="molecule type" value="Genomic_DNA"/>
</dbReference>
<keyword evidence="3" id="KW-1185">Reference proteome</keyword>
<feature type="compositionally biased region" description="Basic and acidic residues" evidence="1">
    <location>
        <begin position="313"/>
        <end position="331"/>
    </location>
</feature>